<comment type="caution">
    <text evidence="5">The sequence shown here is derived from an EMBL/GenBank/DDBJ whole genome shotgun (WGS) entry which is preliminary data.</text>
</comment>
<sequence>MNKRCVMMLLALCLLNGFTAHAREITISSGGWPPFITEDQKHNGFIAHLISDIFADAGITVTYVYRPWARVYQETALAQYDATAVWMDAPDRHADFWYSSPVLNETFVFFHRQDDDFDWTVFTDLAGLNVGGILGYSYGPGFDAALADEVFMMERVHDDRFNFLKLLSARIDVYPQEVSVGYYALRRDLSPEEAARVTHHEQPVLVNQSFLLLPKQAPESAELLAIFNEGLARYRADGRYDAYFEAFHRGEYELR</sequence>
<keyword evidence="6" id="KW-1185">Reference proteome</keyword>
<dbReference type="EMBL" id="JBHRYR010000002">
    <property type="protein sequence ID" value="MFC3852197.1"/>
    <property type="molecule type" value="Genomic_DNA"/>
</dbReference>
<keyword evidence="2 3" id="KW-0732">Signal</keyword>
<comment type="similarity">
    <text evidence="1">Belongs to the bacterial solute-binding protein 3 family.</text>
</comment>
<evidence type="ECO:0000313" key="5">
    <source>
        <dbReference type="EMBL" id="MFC3852197.1"/>
    </source>
</evidence>
<name>A0ABV7ZXR9_9GAMM</name>
<dbReference type="PANTHER" id="PTHR35936:SF25">
    <property type="entry name" value="ABC TRANSPORTER SUBSTRATE-BINDING PROTEIN"/>
    <property type="match status" value="1"/>
</dbReference>
<proteinExistence type="inferred from homology"/>
<dbReference type="PANTHER" id="PTHR35936">
    <property type="entry name" value="MEMBRANE-BOUND LYTIC MUREIN TRANSGLYCOSYLASE F"/>
    <property type="match status" value="1"/>
</dbReference>
<dbReference type="SUPFAM" id="SSF53850">
    <property type="entry name" value="Periplasmic binding protein-like II"/>
    <property type="match status" value="1"/>
</dbReference>
<evidence type="ECO:0000259" key="4">
    <source>
        <dbReference type="Pfam" id="PF00497"/>
    </source>
</evidence>
<feature type="chain" id="PRO_5046241413" evidence="3">
    <location>
        <begin position="23"/>
        <end position="255"/>
    </location>
</feature>
<evidence type="ECO:0000256" key="2">
    <source>
        <dbReference type="ARBA" id="ARBA00022729"/>
    </source>
</evidence>
<protein>
    <submittedName>
        <fullName evidence="5">Substrate-binding periplasmic protein</fullName>
    </submittedName>
</protein>
<gene>
    <name evidence="5" type="ORF">ACFOOG_05050</name>
</gene>
<dbReference type="Gene3D" id="3.40.190.10">
    <property type="entry name" value="Periplasmic binding protein-like II"/>
    <property type="match status" value="2"/>
</dbReference>
<organism evidence="5 6">
    <name type="scientific">Saccharospirillum mangrovi</name>
    <dbReference type="NCBI Taxonomy" id="2161747"/>
    <lineage>
        <taxon>Bacteria</taxon>
        <taxon>Pseudomonadati</taxon>
        <taxon>Pseudomonadota</taxon>
        <taxon>Gammaproteobacteria</taxon>
        <taxon>Oceanospirillales</taxon>
        <taxon>Saccharospirillaceae</taxon>
        <taxon>Saccharospirillum</taxon>
    </lineage>
</organism>
<feature type="domain" description="Solute-binding protein family 3/N-terminal" evidence="4">
    <location>
        <begin position="29"/>
        <end position="247"/>
    </location>
</feature>
<evidence type="ECO:0000256" key="3">
    <source>
        <dbReference type="SAM" id="SignalP"/>
    </source>
</evidence>
<dbReference type="InterPro" id="IPR001638">
    <property type="entry name" value="Solute-binding_3/MltF_N"/>
</dbReference>
<reference evidence="6" key="1">
    <citation type="journal article" date="2019" name="Int. J. Syst. Evol. Microbiol.">
        <title>The Global Catalogue of Microorganisms (GCM) 10K type strain sequencing project: providing services to taxonomists for standard genome sequencing and annotation.</title>
        <authorList>
            <consortium name="The Broad Institute Genomics Platform"/>
            <consortium name="The Broad Institute Genome Sequencing Center for Infectious Disease"/>
            <person name="Wu L."/>
            <person name="Ma J."/>
        </authorList>
    </citation>
    <scope>NUCLEOTIDE SEQUENCE [LARGE SCALE GENOMIC DNA]</scope>
    <source>
        <strain evidence="6">IBRC 10765</strain>
    </source>
</reference>
<dbReference type="RefSeq" id="WP_380694075.1">
    <property type="nucleotide sequence ID" value="NZ_JBHRYR010000002.1"/>
</dbReference>
<dbReference type="Proteomes" id="UP001595617">
    <property type="component" value="Unassembled WGS sequence"/>
</dbReference>
<dbReference type="Pfam" id="PF00497">
    <property type="entry name" value="SBP_bac_3"/>
    <property type="match status" value="1"/>
</dbReference>
<accession>A0ABV7ZXR9</accession>
<evidence type="ECO:0000313" key="6">
    <source>
        <dbReference type="Proteomes" id="UP001595617"/>
    </source>
</evidence>
<evidence type="ECO:0000256" key="1">
    <source>
        <dbReference type="ARBA" id="ARBA00010333"/>
    </source>
</evidence>
<feature type="signal peptide" evidence="3">
    <location>
        <begin position="1"/>
        <end position="22"/>
    </location>
</feature>